<dbReference type="InterPro" id="IPR017261">
    <property type="entry name" value="DNA_mismatch_repair_MutS/MSH"/>
</dbReference>
<keyword evidence="10" id="KW-1185">Reference proteome</keyword>
<evidence type="ECO:0000259" key="8">
    <source>
        <dbReference type="PROSITE" id="PS00486"/>
    </source>
</evidence>
<dbReference type="Gene3D" id="3.30.420.110">
    <property type="entry name" value="MutS, connector domain"/>
    <property type="match status" value="1"/>
</dbReference>
<dbReference type="GO" id="GO:0043504">
    <property type="term" value="P:mitochondrial DNA repair"/>
    <property type="evidence" value="ECO:0007669"/>
    <property type="project" value="TreeGrafter"/>
</dbReference>
<feature type="region of interest" description="Disordered" evidence="7">
    <location>
        <begin position="235"/>
        <end position="256"/>
    </location>
</feature>
<evidence type="ECO:0000313" key="9">
    <source>
        <dbReference type="EMBL" id="KAK4188397.1"/>
    </source>
</evidence>
<evidence type="ECO:0000256" key="1">
    <source>
        <dbReference type="ARBA" id="ARBA00006271"/>
    </source>
</evidence>
<gene>
    <name evidence="9" type="ORF">QBC35DRAFT_207237</name>
</gene>
<protein>
    <submittedName>
        <fullName evidence="9">Muts protein 1</fullName>
    </submittedName>
</protein>
<keyword evidence="3" id="KW-0227">DNA damage</keyword>
<comment type="similarity">
    <text evidence="1">Belongs to the DNA mismatch repair MutS family.</text>
</comment>
<dbReference type="GO" id="GO:0005739">
    <property type="term" value="C:mitochondrion"/>
    <property type="evidence" value="ECO:0007669"/>
    <property type="project" value="TreeGrafter"/>
</dbReference>
<evidence type="ECO:0000256" key="5">
    <source>
        <dbReference type="ARBA" id="ARBA00023125"/>
    </source>
</evidence>
<dbReference type="Proteomes" id="UP001302126">
    <property type="component" value="Unassembled WGS sequence"/>
</dbReference>
<dbReference type="SMART" id="SM00533">
    <property type="entry name" value="MUTSd"/>
    <property type="match status" value="1"/>
</dbReference>
<evidence type="ECO:0000256" key="2">
    <source>
        <dbReference type="ARBA" id="ARBA00022741"/>
    </source>
</evidence>
<dbReference type="GO" id="GO:0006298">
    <property type="term" value="P:mismatch repair"/>
    <property type="evidence" value="ECO:0007669"/>
    <property type="project" value="InterPro"/>
</dbReference>
<dbReference type="Gene3D" id="1.10.1420.10">
    <property type="match status" value="3"/>
</dbReference>
<keyword evidence="5" id="KW-0238">DNA-binding</keyword>
<dbReference type="Gene3D" id="3.40.50.300">
    <property type="entry name" value="P-loop containing nucleotide triphosphate hydrolases"/>
    <property type="match status" value="1"/>
</dbReference>
<dbReference type="FunFam" id="3.40.1170.10:FF:000010">
    <property type="entry name" value="DNA mismatch repair protein Msh1"/>
    <property type="match status" value="1"/>
</dbReference>
<dbReference type="GO" id="GO:0140664">
    <property type="term" value="F:ATP-dependent DNA damage sensor activity"/>
    <property type="evidence" value="ECO:0007669"/>
    <property type="project" value="InterPro"/>
</dbReference>
<evidence type="ECO:0000313" key="10">
    <source>
        <dbReference type="Proteomes" id="UP001302126"/>
    </source>
</evidence>
<dbReference type="SUPFAM" id="SSF55271">
    <property type="entry name" value="DNA repair protein MutS, domain I"/>
    <property type="match status" value="1"/>
</dbReference>
<dbReference type="SUPFAM" id="SSF53150">
    <property type="entry name" value="DNA repair protein MutS, domain II"/>
    <property type="match status" value="1"/>
</dbReference>
<dbReference type="FunFam" id="3.40.50.300:FF:001238">
    <property type="entry name" value="DNA mismatch repair protein"/>
    <property type="match status" value="1"/>
</dbReference>
<keyword evidence="6" id="KW-0234">DNA repair</keyword>
<dbReference type="InterPro" id="IPR007696">
    <property type="entry name" value="DNA_mismatch_repair_MutS_core"/>
</dbReference>
<sequence length="1068" mass="118300">MLSSRSTRVPRLRIACLGRSTRSLPHCGAATVGRCGVQPVRHVTTTSRFRTAPLHQIQVRGKKTTVVNLDDLPQGLIVPPEPLAPAEEEDDEPAYPTVVQQARRNMQKFDSCVLLTRVGGFYELYLQQADEYGPLLNIKVAQKKTSAGPVSMAGFPFFQLDRFLKILVQDLNRHVAIAEEFPNDASEKIKSGGLMHDRRVARIVTPGTLIDENFMDPYANNYVMAISLLQTAESAHERCQGEQRAPDTPEPSNDAPTRIGLAWLDLSTGFFFTQPTTLASLGSVLSRVSPREIVLDKALESNEDSAIASVLQEESYLVSYSPQGELKTLDDWVPMLESKIPAKEAKLFGENEINAGSLLLHYVRDRLQGLSMKLQPPVRYVNVEVMNIDKNSMRSLEVKETIRDSTFKGSLLYAIRRTATKSGARLLNQWLSFPSTSLEVINLRQELVARFIQYEDLRENIISLLRRSHDSQRLVQKFAFNRGDADDLLQLAGTIQATDDIVKLLEAHITSRTAETSQDNPGEPEDDVDGEYCLSLMTNRISLEKPLKLAQNIRNAIDEEGVVQQHQLEDSQTGEMIALAQEIVKTEGTEADGAVLPKSVTAKTTTNTTTTKKKSPSFRDFYGEDNEVWIMKPRASRLLASLHKKLESLKQDKEELTETLRTRFTASSLTLRWTPGLGHICHVKGKDARETPTSTDPDSAASPVRVLSTSRTTRTFHVPEWTHLGESLDRVRLQIRAEEQRVFAALRASVVVNLIKLRRNASVLDELDIVTSFAKLALEKDLVRPVLNNSTNTVIMGGRHPTVEGGLTEQGRMFQKNDLLLGGTSSSFSSSASDTAITEEAQTQGRVWLITGPNMGGKSTFLRQNALITILAQIGCYVPADYAELGIVDAIFSRVGSADNLYQDQSTFMVEMLETAAILRQATPRSFVIMDEVGRGTTPEDGTAVAFAGLHHLVKVNKCRALFATHFHRIADLAAEHDLRVEDDGPDGAVDMYCTDVEEDPSGGFVYVHKLRKGINRDSHALKVARLAGLPEKAIQVAQRVLEQTGVKTLRAHSQLEQGTSTKTGTQM</sequence>
<keyword evidence="4" id="KW-0067">ATP-binding</keyword>
<dbReference type="GO" id="GO:0030983">
    <property type="term" value="F:mismatched DNA binding"/>
    <property type="evidence" value="ECO:0007669"/>
    <property type="project" value="InterPro"/>
</dbReference>
<dbReference type="Pfam" id="PF00488">
    <property type="entry name" value="MutS_V"/>
    <property type="match status" value="1"/>
</dbReference>
<dbReference type="PROSITE" id="PS00486">
    <property type="entry name" value="DNA_MISMATCH_REPAIR_2"/>
    <property type="match status" value="1"/>
</dbReference>
<dbReference type="PANTHER" id="PTHR11361">
    <property type="entry name" value="DNA MISMATCH REPAIR PROTEIN MUTS FAMILY MEMBER"/>
    <property type="match status" value="1"/>
</dbReference>
<dbReference type="Gene3D" id="3.40.1170.10">
    <property type="entry name" value="DNA repair protein MutS, domain I"/>
    <property type="match status" value="1"/>
</dbReference>
<feature type="region of interest" description="Disordered" evidence="7">
    <location>
        <begin position="687"/>
        <end position="706"/>
    </location>
</feature>
<proteinExistence type="inferred from homology"/>
<evidence type="ECO:0000256" key="3">
    <source>
        <dbReference type="ARBA" id="ARBA00022763"/>
    </source>
</evidence>
<feature type="compositionally biased region" description="Basic and acidic residues" evidence="7">
    <location>
        <begin position="235"/>
        <end position="247"/>
    </location>
</feature>
<dbReference type="InterPro" id="IPR027417">
    <property type="entry name" value="P-loop_NTPase"/>
</dbReference>
<dbReference type="PIRSF" id="PIRSF037677">
    <property type="entry name" value="DNA_mis_repair_Msh6"/>
    <property type="match status" value="1"/>
</dbReference>
<dbReference type="InterPro" id="IPR007860">
    <property type="entry name" value="DNA_mmatch_repair_MutS_con_dom"/>
</dbReference>
<dbReference type="InterPro" id="IPR045076">
    <property type="entry name" value="MutS"/>
</dbReference>
<keyword evidence="2" id="KW-0547">Nucleotide-binding</keyword>
<dbReference type="GO" id="GO:0005524">
    <property type="term" value="F:ATP binding"/>
    <property type="evidence" value="ECO:0007669"/>
    <property type="project" value="UniProtKB-KW"/>
</dbReference>
<dbReference type="PANTHER" id="PTHR11361:SF34">
    <property type="entry name" value="DNA MISMATCH REPAIR PROTEIN MSH1, MITOCHONDRIAL"/>
    <property type="match status" value="1"/>
</dbReference>
<dbReference type="Pfam" id="PF05188">
    <property type="entry name" value="MutS_II"/>
    <property type="match status" value="1"/>
</dbReference>
<feature type="domain" description="DNA mismatch repair proteins mutS family" evidence="8">
    <location>
        <begin position="926"/>
        <end position="942"/>
    </location>
</feature>
<dbReference type="AlphaFoldDB" id="A0AAN6WYJ4"/>
<dbReference type="SUPFAM" id="SSF48334">
    <property type="entry name" value="DNA repair protein MutS, domain III"/>
    <property type="match status" value="1"/>
</dbReference>
<dbReference type="InterPro" id="IPR007695">
    <property type="entry name" value="DNA_mismatch_repair_MutS-lik_N"/>
</dbReference>
<organism evidence="9 10">
    <name type="scientific">Podospora australis</name>
    <dbReference type="NCBI Taxonomy" id="1536484"/>
    <lineage>
        <taxon>Eukaryota</taxon>
        <taxon>Fungi</taxon>
        <taxon>Dikarya</taxon>
        <taxon>Ascomycota</taxon>
        <taxon>Pezizomycotina</taxon>
        <taxon>Sordariomycetes</taxon>
        <taxon>Sordariomycetidae</taxon>
        <taxon>Sordariales</taxon>
        <taxon>Podosporaceae</taxon>
        <taxon>Podospora</taxon>
    </lineage>
</organism>
<dbReference type="InterPro" id="IPR036678">
    <property type="entry name" value="MutS_con_dom_sf"/>
</dbReference>
<comment type="caution">
    <text evidence="9">The sequence shown here is derived from an EMBL/GenBank/DDBJ whole genome shotgun (WGS) entry which is preliminary data.</text>
</comment>
<dbReference type="Pfam" id="PF05192">
    <property type="entry name" value="MutS_III"/>
    <property type="match status" value="1"/>
</dbReference>
<dbReference type="GO" id="GO:0005634">
    <property type="term" value="C:nucleus"/>
    <property type="evidence" value="ECO:0007669"/>
    <property type="project" value="TreeGrafter"/>
</dbReference>
<evidence type="ECO:0000256" key="4">
    <source>
        <dbReference type="ARBA" id="ARBA00022840"/>
    </source>
</evidence>
<reference evidence="9" key="1">
    <citation type="journal article" date="2023" name="Mol. Phylogenet. Evol.">
        <title>Genome-scale phylogeny and comparative genomics of the fungal order Sordariales.</title>
        <authorList>
            <person name="Hensen N."/>
            <person name="Bonometti L."/>
            <person name="Westerberg I."/>
            <person name="Brannstrom I.O."/>
            <person name="Guillou S."/>
            <person name="Cros-Aarteil S."/>
            <person name="Calhoun S."/>
            <person name="Haridas S."/>
            <person name="Kuo A."/>
            <person name="Mondo S."/>
            <person name="Pangilinan J."/>
            <person name="Riley R."/>
            <person name="LaButti K."/>
            <person name="Andreopoulos B."/>
            <person name="Lipzen A."/>
            <person name="Chen C."/>
            <person name="Yan M."/>
            <person name="Daum C."/>
            <person name="Ng V."/>
            <person name="Clum A."/>
            <person name="Steindorff A."/>
            <person name="Ohm R.A."/>
            <person name="Martin F."/>
            <person name="Silar P."/>
            <person name="Natvig D.O."/>
            <person name="Lalanne C."/>
            <person name="Gautier V."/>
            <person name="Ament-Velasquez S.L."/>
            <person name="Kruys A."/>
            <person name="Hutchinson M.I."/>
            <person name="Powell A.J."/>
            <person name="Barry K."/>
            <person name="Miller A.N."/>
            <person name="Grigoriev I.V."/>
            <person name="Debuchy R."/>
            <person name="Gladieux P."/>
            <person name="Hiltunen Thoren M."/>
            <person name="Johannesson H."/>
        </authorList>
    </citation>
    <scope>NUCLEOTIDE SEQUENCE</scope>
    <source>
        <strain evidence="9">PSN309</strain>
    </source>
</reference>
<dbReference type="FunFam" id="1.10.1420.10:FF:000042">
    <property type="entry name" value="DNA mismatch repair protein Msh1"/>
    <property type="match status" value="1"/>
</dbReference>
<dbReference type="SMART" id="SM00534">
    <property type="entry name" value="MUTSac"/>
    <property type="match status" value="1"/>
</dbReference>
<accession>A0AAN6WYJ4</accession>
<dbReference type="SUPFAM" id="SSF52540">
    <property type="entry name" value="P-loop containing nucleoside triphosphate hydrolases"/>
    <property type="match status" value="1"/>
</dbReference>
<dbReference type="InterPro" id="IPR016151">
    <property type="entry name" value="DNA_mismatch_repair_MutS_N"/>
</dbReference>
<evidence type="ECO:0000256" key="6">
    <source>
        <dbReference type="ARBA" id="ARBA00023204"/>
    </source>
</evidence>
<dbReference type="Pfam" id="PF01624">
    <property type="entry name" value="MutS_I"/>
    <property type="match status" value="1"/>
</dbReference>
<evidence type="ECO:0000256" key="7">
    <source>
        <dbReference type="SAM" id="MobiDB-lite"/>
    </source>
</evidence>
<reference evidence="9" key="2">
    <citation type="submission" date="2023-05" db="EMBL/GenBank/DDBJ databases">
        <authorList>
            <consortium name="Lawrence Berkeley National Laboratory"/>
            <person name="Steindorff A."/>
            <person name="Hensen N."/>
            <person name="Bonometti L."/>
            <person name="Westerberg I."/>
            <person name="Brannstrom I.O."/>
            <person name="Guillou S."/>
            <person name="Cros-Aarteil S."/>
            <person name="Calhoun S."/>
            <person name="Haridas S."/>
            <person name="Kuo A."/>
            <person name="Mondo S."/>
            <person name="Pangilinan J."/>
            <person name="Riley R."/>
            <person name="Labutti K."/>
            <person name="Andreopoulos B."/>
            <person name="Lipzen A."/>
            <person name="Chen C."/>
            <person name="Yanf M."/>
            <person name="Daum C."/>
            <person name="Ng V."/>
            <person name="Clum A."/>
            <person name="Ohm R."/>
            <person name="Martin F."/>
            <person name="Silar P."/>
            <person name="Natvig D."/>
            <person name="Lalanne C."/>
            <person name="Gautier V."/>
            <person name="Ament-Velasquez S.L."/>
            <person name="Kruys A."/>
            <person name="Hutchinson M.I."/>
            <person name="Powell A.J."/>
            <person name="Barry K."/>
            <person name="Miller A.N."/>
            <person name="Grigoriev I.V."/>
            <person name="Debuchy R."/>
            <person name="Gladieux P."/>
            <person name="Thoren M.H."/>
            <person name="Johannesson H."/>
        </authorList>
    </citation>
    <scope>NUCLEOTIDE SEQUENCE</scope>
    <source>
        <strain evidence="9">PSN309</strain>
    </source>
</reference>
<dbReference type="InterPro" id="IPR000432">
    <property type="entry name" value="DNA_mismatch_repair_MutS_C"/>
</dbReference>
<name>A0AAN6WYJ4_9PEZI</name>
<dbReference type="EMBL" id="MU864389">
    <property type="protein sequence ID" value="KAK4188397.1"/>
    <property type="molecule type" value="Genomic_DNA"/>
</dbReference>
<dbReference type="InterPro" id="IPR036187">
    <property type="entry name" value="DNA_mismatch_repair_MutS_sf"/>
</dbReference>